<dbReference type="InterPro" id="IPR036162">
    <property type="entry name" value="Resolvase-like_N_sf"/>
</dbReference>
<dbReference type="PANTHER" id="PTHR30461">
    <property type="entry name" value="DNA-INVERTASE FROM LAMBDOID PROPHAGE"/>
    <property type="match status" value="1"/>
</dbReference>
<feature type="domain" description="Recombinase" evidence="2">
    <location>
        <begin position="157"/>
        <end position="270"/>
    </location>
</feature>
<evidence type="ECO:0000259" key="2">
    <source>
        <dbReference type="PROSITE" id="PS51737"/>
    </source>
</evidence>
<dbReference type="Gene3D" id="3.90.1750.20">
    <property type="entry name" value="Putative Large Serine Recombinase, Chain B, Domain 2"/>
    <property type="match status" value="1"/>
</dbReference>
<dbReference type="InterPro" id="IPR006119">
    <property type="entry name" value="Resolv_N"/>
</dbReference>
<dbReference type="Proteomes" id="UP000636918">
    <property type="component" value="Unassembled WGS sequence"/>
</dbReference>
<evidence type="ECO:0000259" key="1">
    <source>
        <dbReference type="PROSITE" id="PS51736"/>
    </source>
</evidence>
<dbReference type="Gene3D" id="3.40.50.1390">
    <property type="entry name" value="Resolvase, N-terminal catalytic domain"/>
    <property type="match status" value="1"/>
</dbReference>
<dbReference type="InterPro" id="IPR011109">
    <property type="entry name" value="DNA_bind_recombinase_dom"/>
</dbReference>
<dbReference type="PANTHER" id="PTHR30461:SF23">
    <property type="entry name" value="DNA RECOMBINASE-RELATED"/>
    <property type="match status" value="1"/>
</dbReference>
<proteinExistence type="predicted"/>
<name>A0ABS1LFY2_9ACTN</name>
<dbReference type="InterPro" id="IPR050639">
    <property type="entry name" value="SSR_resolvase"/>
</dbReference>
<dbReference type="InterPro" id="IPR038109">
    <property type="entry name" value="DNA_bind_recomb_sf"/>
</dbReference>
<dbReference type="PROSITE" id="PS51737">
    <property type="entry name" value="RECOMBINASE_DNA_BIND"/>
    <property type="match status" value="1"/>
</dbReference>
<reference evidence="3 4" key="1">
    <citation type="submission" date="2021-01" db="EMBL/GenBank/DDBJ databases">
        <title>Genome seq and assembly of Nocardiodes sp. G10.</title>
        <authorList>
            <person name="Chhetri G."/>
        </authorList>
    </citation>
    <scope>NUCLEOTIDE SEQUENCE [LARGE SCALE GENOMIC DNA]</scope>
    <source>
        <strain evidence="3 4">G10</strain>
    </source>
</reference>
<dbReference type="CDD" id="cd00338">
    <property type="entry name" value="Ser_Recombinase"/>
    <property type="match status" value="1"/>
</dbReference>
<dbReference type="PROSITE" id="PS51736">
    <property type="entry name" value="RECOMBINASES_3"/>
    <property type="match status" value="1"/>
</dbReference>
<evidence type="ECO:0000313" key="4">
    <source>
        <dbReference type="Proteomes" id="UP000636918"/>
    </source>
</evidence>
<gene>
    <name evidence="3" type="ORF">JI751_19410</name>
</gene>
<comment type="caution">
    <text evidence="3">The sequence shown here is derived from an EMBL/GenBank/DDBJ whole genome shotgun (WGS) entry which is preliminary data.</text>
</comment>
<dbReference type="RefSeq" id="WP_201940333.1">
    <property type="nucleotide sequence ID" value="NZ_JAERSG010000007.1"/>
</dbReference>
<protein>
    <submittedName>
        <fullName evidence="3">Recombinase family protein</fullName>
    </submittedName>
</protein>
<sequence>MTSPAPKRALIYTRISRDDTGEGIANQRQEEDCRKLADLRRWEVVGIEQDISISATGGKKRPGWLRVLDRVERGEADVILAWHIDRLTRSMADLQTLLTLAEEKNLVIATVSGDIDLSTDTGRLIAEILTAVAGAEVRRKGARQKRANQQRAAKGLPWKTGFRAFGYTLDGQVVEEEAALVRQAAEDVLNGTPLRGIVRRWKALEVPTARNRKNTDGWTHNSVRSILLNPRNAGIATYKGVQIGKGQWEAILSEETFVLLVATLTDPSRTKGEKVLKNKPANLLSGVATCGECGWKVEAGSSNGSKVYKCTNQAGDHIATDRADADDLVRSAFASAVALTLPGTVTDKRDATVPQDLWTRRQRLTDRLNMLATTWANGTLTDGQLETASEVLKGQLVEVDEQIEKAAELAAGGDLRSEDVRHFLTLDMWGQRKVLEELTEIKLWPKNRKRNVSIRQQVTVQIHDKRGRAWPALDDRSKTVLDPSAAAYSALAALLVDQQPEGVTTLAKAAQWLVERGHTDRSPAGLPGKLSPLVRYVRGETRPTSGWTRKGQAA</sequence>
<dbReference type="Pfam" id="PF07508">
    <property type="entry name" value="Recombinase"/>
    <property type="match status" value="1"/>
</dbReference>
<dbReference type="Pfam" id="PF00239">
    <property type="entry name" value="Resolvase"/>
    <property type="match status" value="1"/>
</dbReference>
<dbReference type="SMART" id="SM00857">
    <property type="entry name" value="Resolvase"/>
    <property type="match status" value="1"/>
</dbReference>
<keyword evidence="4" id="KW-1185">Reference proteome</keyword>
<organism evidence="3 4">
    <name type="scientific">Nocardioides baculatus</name>
    <dbReference type="NCBI Taxonomy" id="2801337"/>
    <lineage>
        <taxon>Bacteria</taxon>
        <taxon>Bacillati</taxon>
        <taxon>Actinomycetota</taxon>
        <taxon>Actinomycetes</taxon>
        <taxon>Propionibacteriales</taxon>
        <taxon>Nocardioidaceae</taxon>
        <taxon>Nocardioides</taxon>
    </lineage>
</organism>
<dbReference type="EMBL" id="JAERSG010000007">
    <property type="protein sequence ID" value="MBL0749796.1"/>
    <property type="molecule type" value="Genomic_DNA"/>
</dbReference>
<evidence type="ECO:0000313" key="3">
    <source>
        <dbReference type="EMBL" id="MBL0749796.1"/>
    </source>
</evidence>
<accession>A0ABS1LFY2</accession>
<dbReference type="SUPFAM" id="SSF53041">
    <property type="entry name" value="Resolvase-like"/>
    <property type="match status" value="1"/>
</dbReference>
<feature type="domain" description="Resolvase/invertase-type recombinase catalytic" evidence="1">
    <location>
        <begin position="8"/>
        <end position="155"/>
    </location>
</feature>